<protein>
    <recommendedName>
        <fullName evidence="2">Mug135-like C-terminal domain-containing protein</fullName>
    </recommendedName>
</protein>
<evidence type="ECO:0000313" key="4">
    <source>
        <dbReference type="Proteomes" id="UP000054477"/>
    </source>
</evidence>
<keyword evidence="4" id="KW-1185">Reference proteome</keyword>
<sequence length="123" mass="13240">MNTVVDPAWFQAAIQPLQNEVQQLSRDIRGGIMPDLKRLMNESRGDGTVVVFDIVPFTDGSDPTQPPNNLPPLHSVNAIENLNGLQIAAYFNGYGIVPPVGANTVATNCLQKDTLKQLVGACP</sequence>
<reference evidence="3 4" key="1">
    <citation type="submission" date="2014-04" db="EMBL/GenBank/DDBJ databases">
        <authorList>
            <consortium name="DOE Joint Genome Institute"/>
            <person name="Kuo A."/>
            <person name="Kohler A."/>
            <person name="Nagy L.G."/>
            <person name="Floudas D."/>
            <person name="Copeland A."/>
            <person name="Barry K.W."/>
            <person name="Cichocki N."/>
            <person name="Veneault-Fourrey C."/>
            <person name="LaButti K."/>
            <person name="Lindquist E.A."/>
            <person name="Lipzen A."/>
            <person name="Lundell T."/>
            <person name="Morin E."/>
            <person name="Murat C."/>
            <person name="Sun H."/>
            <person name="Tunlid A."/>
            <person name="Henrissat B."/>
            <person name="Grigoriev I.V."/>
            <person name="Hibbett D.S."/>
            <person name="Martin F."/>
            <person name="Nordberg H.P."/>
            <person name="Cantor M.N."/>
            <person name="Hua S.X."/>
        </authorList>
    </citation>
    <scope>NUCLEOTIDE SEQUENCE [LARGE SCALE GENOMIC DNA]</scope>
    <source>
        <strain evidence="3 4">LaAM-08-1</strain>
    </source>
</reference>
<proteinExistence type="inferred from homology"/>
<dbReference type="Proteomes" id="UP000054477">
    <property type="component" value="Unassembled WGS sequence"/>
</dbReference>
<evidence type="ECO:0000259" key="2">
    <source>
        <dbReference type="Pfam" id="PF08593"/>
    </source>
</evidence>
<evidence type="ECO:0000313" key="3">
    <source>
        <dbReference type="EMBL" id="KIJ99354.1"/>
    </source>
</evidence>
<reference evidence="4" key="2">
    <citation type="submission" date="2015-01" db="EMBL/GenBank/DDBJ databases">
        <title>Evolutionary Origins and Diversification of the Mycorrhizal Mutualists.</title>
        <authorList>
            <consortium name="DOE Joint Genome Institute"/>
            <consortium name="Mycorrhizal Genomics Consortium"/>
            <person name="Kohler A."/>
            <person name="Kuo A."/>
            <person name="Nagy L.G."/>
            <person name="Floudas D."/>
            <person name="Copeland A."/>
            <person name="Barry K.W."/>
            <person name="Cichocki N."/>
            <person name="Veneault-Fourrey C."/>
            <person name="LaButti K."/>
            <person name="Lindquist E.A."/>
            <person name="Lipzen A."/>
            <person name="Lundell T."/>
            <person name="Morin E."/>
            <person name="Murat C."/>
            <person name="Riley R."/>
            <person name="Ohm R."/>
            <person name="Sun H."/>
            <person name="Tunlid A."/>
            <person name="Henrissat B."/>
            <person name="Grigoriev I.V."/>
            <person name="Hibbett D.S."/>
            <person name="Martin F."/>
        </authorList>
    </citation>
    <scope>NUCLEOTIDE SEQUENCE [LARGE SCALE GENOMIC DNA]</scope>
    <source>
        <strain evidence="4">LaAM-08-1</strain>
    </source>
</reference>
<dbReference type="AlphaFoldDB" id="A0A0C9WNT7"/>
<dbReference type="OrthoDB" id="3230244at2759"/>
<organism evidence="3 4">
    <name type="scientific">Laccaria amethystina LaAM-08-1</name>
    <dbReference type="NCBI Taxonomy" id="1095629"/>
    <lineage>
        <taxon>Eukaryota</taxon>
        <taxon>Fungi</taxon>
        <taxon>Dikarya</taxon>
        <taxon>Basidiomycota</taxon>
        <taxon>Agaricomycotina</taxon>
        <taxon>Agaricomycetes</taxon>
        <taxon>Agaricomycetidae</taxon>
        <taxon>Agaricales</taxon>
        <taxon>Agaricineae</taxon>
        <taxon>Hydnangiaceae</taxon>
        <taxon>Laccaria</taxon>
    </lineage>
</organism>
<evidence type="ECO:0000256" key="1">
    <source>
        <dbReference type="ARBA" id="ARBA00005788"/>
    </source>
</evidence>
<dbReference type="EMBL" id="KN838648">
    <property type="protein sequence ID" value="KIJ99354.1"/>
    <property type="molecule type" value="Genomic_DNA"/>
</dbReference>
<dbReference type="HOGENOM" id="CLU_152708_0_0_1"/>
<feature type="domain" description="Mug135-like C-terminal" evidence="2">
    <location>
        <begin position="40"/>
        <end position="121"/>
    </location>
</feature>
<dbReference type="STRING" id="1095629.A0A0C9WNT7"/>
<dbReference type="Pfam" id="PF08593">
    <property type="entry name" value="Mug135_C"/>
    <property type="match status" value="1"/>
</dbReference>
<comment type="similarity">
    <text evidence="1">Belongs to the UPF0612 family.</text>
</comment>
<name>A0A0C9WNT7_9AGAR</name>
<accession>A0A0C9WNT7</accession>
<gene>
    <name evidence="3" type="ORF">K443DRAFT_8429</name>
</gene>
<dbReference type="InterPro" id="IPR013902">
    <property type="entry name" value="Mug135-like_C"/>
</dbReference>